<proteinExistence type="predicted"/>
<reference evidence="3" key="1">
    <citation type="submission" date="2020-04" db="EMBL/GenBank/DDBJ databases">
        <authorList>
            <person name="Zhang T."/>
        </authorList>
    </citation>
    <scope>NUCLEOTIDE SEQUENCE</scope>
    <source>
        <strain evidence="3">HKST-UBA02</strain>
    </source>
</reference>
<reference evidence="3" key="2">
    <citation type="journal article" date="2021" name="Microbiome">
        <title>Successional dynamics and alternative stable states in a saline activated sludge microbial community over 9 years.</title>
        <authorList>
            <person name="Wang Y."/>
            <person name="Ye J."/>
            <person name="Ju F."/>
            <person name="Liu L."/>
            <person name="Boyd J.A."/>
            <person name="Deng Y."/>
            <person name="Parks D.H."/>
            <person name="Jiang X."/>
            <person name="Yin X."/>
            <person name="Woodcroft B.J."/>
            <person name="Tyson G.W."/>
            <person name="Hugenholtz P."/>
            <person name="Polz M.F."/>
            <person name="Zhang T."/>
        </authorList>
    </citation>
    <scope>NUCLEOTIDE SEQUENCE</scope>
    <source>
        <strain evidence="3">HKST-UBA02</strain>
    </source>
</reference>
<evidence type="ECO:0000313" key="3">
    <source>
        <dbReference type="EMBL" id="MCA9755858.1"/>
    </source>
</evidence>
<gene>
    <name evidence="3" type="ORF">KDA27_08665</name>
</gene>
<name>A0A956SF10_UNCEI</name>
<accession>A0A956SF10</accession>
<feature type="coiled-coil region" evidence="1">
    <location>
        <begin position="38"/>
        <end position="86"/>
    </location>
</feature>
<sequence length="93" mass="10230">MRSRKLFAPFGLVLAASAIVLASGCAQVKPCMIIPAQIELAESKRDQAKRAYEDKLEDVSRSKNNLEVSLGRLERLVEEKNELESILGEGGDQ</sequence>
<dbReference type="Proteomes" id="UP000739538">
    <property type="component" value="Unassembled WGS sequence"/>
</dbReference>
<comment type="caution">
    <text evidence="3">The sequence shown here is derived from an EMBL/GenBank/DDBJ whole genome shotgun (WGS) entry which is preliminary data.</text>
</comment>
<evidence type="ECO:0000313" key="4">
    <source>
        <dbReference type="Proteomes" id="UP000739538"/>
    </source>
</evidence>
<evidence type="ECO:0000256" key="2">
    <source>
        <dbReference type="SAM" id="SignalP"/>
    </source>
</evidence>
<dbReference type="EMBL" id="JAGQHS010000034">
    <property type="protein sequence ID" value="MCA9755858.1"/>
    <property type="molecule type" value="Genomic_DNA"/>
</dbReference>
<feature type="signal peptide" evidence="2">
    <location>
        <begin position="1"/>
        <end position="22"/>
    </location>
</feature>
<dbReference type="AlphaFoldDB" id="A0A956SF10"/>
<dbReference type="PROSITE" id="PS51257">
    <property type="entry name" value="PROKAR_LIPOPROTEIN"/>
    <property type="match status" value="1"/>
</dbReference>
<protein>
    <submittedName>
        <fullName evidence="3">Uncharacterized protein</fullName>
    </submittedName>
</protein>
<keyword evidence="1" id="KW-0175">Coiled coil</keyword>
<keyword evidence="2" id="KW-0732">Signal</keyword>
<feature type="chain" id="PRO_5036913340" evidence="2">
    <location>
        <begin position="23"/>
        <end position="93"/>
    </location>
</feature>
<evidence type="ECO:0000256" key="1">
    <source>
        <dbReference type="SAM" id="Coils"/>
    </source>
</evidence>
<organism evidence="3 4">
    <name type="scientific">Eiseniibacteriota bacterium</name>
    <dbReference type="NCBI Taxonomy" id="2212470"/>
    <lineage>
        <taxon>Bacteria</taxon>
        <taxon>Candidatus Eiseniibacteriota</taxon>
    </lineage>
</organism>